<dbReference type="GO" id="GO:0000287">
    <property type="term" value="F:magnesium ion binding"/>
    <property type="evidence" value="ECO:0007669"/>
    <property type="project" value="InterPro"/>
</dbReference>
<dbReference type="AlphaFoldDB" id="A0A1F5P8C9"/>
<dbReference type="InterPro" id="IPR005845">
    <property type="entry name" value="A-D-PHexomutase_a/b/a-II"/>
</dbReference>
<dbReference type="GO" id="GO:0016868">
    <property type="term" value="F:intramolecular phosphotransferase activity"/>
    <property type="evidence" value="ECO:0007669"/>
    <property type="project" value="InterPro"/>
</dbReference>
<dbReference type="CDD" id="cd03089">
    <property type="entry name" value="PMM_PGM"/>
    <property type="match status" value="1"/>
</dbReference>
<dbReference type="Pfam" id="PF02880">
    <property type="entry name" value="PGM_PMM_III"/>
    <property type="match status" value="1"/>
</dbReference>
<sequence length="459" mass="51232">MNIDPSIFKAYDIRGIYPEQLDEQAAYLIGRGLVQYFKENNLISPGQKFLVARDTRNSSPVLAAKLIEGITDEGLDVDDLGVASTDVFLFAAGFGNYYGGVMVTASHNPPEYNGFKVISRGVEFVFDKQLQELKETMKNLTAFANHQKGQVAQAEVTQEFLEWLKQKGRMEKLTKKFKIIADPGNGTAAEFIQEFFKMIPVVVAYINLEENGDFPGRGPNSAKNNPVMSEKIIEMGADLGVAWDGDGDRVAFYDEKGQLLAGDVTAMLIVSQVLKENPGSTIVYDLISSKSLPGLIEKLGGKPIKSRVGRAFINRVTQENDGLLGTELSGHYLYRTDFEQFRSYIENTWYTLSNVLHLLQDDGRPLSVIAESLTKYHKGDVVIFHTDKSVRIFDELKLKYPDGNQDMLDGLTVDYGNWWFNLRPSNTEPIIKLVVEAESQELLDQKTAELKSAITPLVS</sequence>
<dbReference type="InterPro" id="IPR005843">
    <property type="entry name" value="A-D-PHexomutase_C"/>
</dbReference>
<dbReference type="GO" id="GO:0005975">
    <property type="term" value="P:carbohydrate metabolic process"/>
    <property type="evidence" value="ECO:0007669"/>
    <property type="project" value="InterPro"/>
</dbReference>
<dbReference type="PANTHER" id="PTHR43771">
    <property type="entry name" value="PHOSPHOMANNOMUTASE"/>
    <property type="match status" value="1"/>
</dbReference>
<dbReference type="Gene3D" id="3.30.310.50">
    <property type="entry name" value="Alpha-D-phosphohexomutase, C-terminal domain"/>
    <property type="match status" value="1"/>
</dbReference>
<keyword evidence="3" id="KW-0597">Phosphoprotein</keyword>
<dbReference type="PROSITE" id="PS00710">
    <property type="entry name" value="PGM_PMM"/>
    <property type="match status" value="1"/>
</dbReference>
<gene>
    <name evidence="12" type="ORF">A3J48_01270</name>
</gene>
<dbReference type="Pfam" id="PF00408">
    <property type="entry name" value="PGM_PMM_IV"/>
    <property type="match status" value="1"/>
</dbReference>
<evidence type="ECO:0000259" key="8">
    <source>
        <dbReference type="Pfam" id="PF00408"/>
    </source>
</evidence>
<dbReference type="InterPro" id="IPR005841">
    <property type="entry name" value="Alpha-D-phosphohexomutase_SF"/>
</dbReference>
<evidence type="ECO:0000256" key="5">
    <source>
        <dbReference type="ARBA" id="ARBA00022842"/>
    </source>
</evidence>
<feature type="domain" description="Alpha-D-phosphohexomutase C-terminal" evidence="8">
    <location>
        <begin position="409"/>
        <end position="445"/>
    </location>
</feature>
<evidence type="ECO:0000313" key="12">
    <source>
        <dbReference type="EMBL" id="OGE86186.1"/>
    </source>
</evidence>
<reference evidence="12 13" key="1">
    <citation type="journal article" date="2016" name="Nat. Commun.">
        <title>Thousands of microbial genomes shed light on interconnected biogeochemical processes in an aquifer system.</title>
        <authorList>
            <person name="Anantharaman K."/>
            <person name="Brown C.T."/>
            <person name="Hug L.A."/>
            <person name="Sharon I."/>
            <person name="Castelle C.J."/>
            <person name="Probst A.J."/>
            <person name="Thomas B.C."/>
            <person name="Singh A."/>
            <person name="Wilkins M.J."/>
            <person name="Karaoz U."/>
            <person name="Brodie E.L."/>
            <person name="Williams K.H."/>
            <person name="Hubbard S.S."/>
            <person name="Banfield J.F."/>
        </authorList>
    </citation>
    <scope>NUCLEOTIDE SEQUENCE [LARGE SCALE GENOMIC DNA]</scope>
</reference>
<feature type="domain" description="Alpha-D-phosphohexomutase alpha/beta/alpha" evidence="10">
    <location>
        <begin position="160"/>
        <end position="257"/>
    </location>
</feature>
<evidence type="ECO:0000256" key="1">
    <source>
        <dbReference type="ARBA" id="ARBA00001946"/>
    </source>
</evidence>
<evidence type="ECO:0000259" key="9">
    <source>
        <dbReference type="Pfam" id="PF02878"/>
    </source>
</evidence>
<dbReference type="InterPro" id="IPR005846">
    <property type="entry name" value="A-D-PHexomutase_a/b/a-III"/>
</dbReference>
<feature type="domain" description="Alpha-D-phosphohexomutase alpha/beta/alpha" evidence="11">
    <location>
        <begin position="262"/>
        <end position="375"/>
    </location>
</feature>
<keyword evidence="6" id="KW-0413">Isomerase</keyword>
<dbReference type="PRINTS" id="PR00509">
    <property type="entry name" value="PGMPMM"/>
</dbReference>
<dbReference type="PANTHER" id="PTHR43771:SF1">
    <property type="entry name" value="PHOSPHOMANNOMUTASE"/>
    <property type="match status" value="1"/>
</dbReference>
<comment type="similarity">
    <text evidence="2 7">Belongs to the phosphohexose mutase family.</text>
</comment>
<dbReference type="InterPro" id="IPR036900">
    <property type="entry name" value="A-D-PHexomutase_C_sf"/>
</dbReference>
<name>A0A1F5P8C9_9BACT</name>
<evidence type="ECO:0000259" key="10">
    <source>
        <dbReference type="Pfam" id="PF02879"/>
    </source>
</evidence>
<dbReference type="Proteomes" id="UP000176786">
    <property type="component" value="Unassembled WGS sequence"/>
</dbReference>
<evidence type="ECO:0000256" key="6">
    <source>
        <dbReference type="ARBA" id="ARBA00023235"/>
    </source>
</evidence>
<evidence type="ECO:0000256" key="7">
    <source>
        <dbReference type="RuleBase" id="RU004326"/>
    </source>
</evidence>
<organism evidence="12 13">
    <name type="scientific">Candidatus Doudnabacteria bacterium RIFCSPHIGHO2_02_FULL_46_11</name>
    <dbReference type="NCBI Taxonomy" id="1817832"/>
    <lineage>
        <taxon>Bacteria</taxon>
        <taxon>Candidatus Doudnaibacteriota</taxon>
    </lineage>
</organism>
<dbReference type="InterPro" id="IPR005844">
    <property type="entry name" value="A-D-PHexomutase_a/b/a-I"/>
</dbReference>
<protein>
    <recommendedName>
        <fullName evidence="14">Phosphomannomutase/phosphoglucomutase</fullName>
    </recommendedName>
</protein>
<keyword evidence="5 7" id="KW-0460">Magnesium</keyword>
<dbReference type="Gene3D" id="3.40.120.10">
    <property type="entry name" value="Alpha-D-Glucose-1,6-Bisphosphate, subunit A, domain 3"/>
    <property type="match status" value="3"/>
</dbReference>
<comment type="cofactor">
    <cofactor evidence="1">
        <name>Mg(2+)</name>
        <dbReference type="ChEBI" id="CHEBI:18420"/>
    </cofactor>
</comment>
<evidence type="ECO:0000256" key="3">
    <source>
        <dbReference type="ARBA" id="ARBA00022553"/>
    </source>
</evidence>
<dbReference type="InterPro" id="IPR016066">
    <property type="entry name" value="A-D-PHexomutase_CS"/>
</dbReference>
<evidence type="ECO:0000256" key="2">
    <source>
        <dbReference type="ARBA" id="ARBA00010231"/>
    </source>
</evidence>
<dbReference type="SUPFAM" id="SSF55957">
    <property type="entry name" value="Phosphoglucomutase, C-terminal domain"/>
    <property type="match status" value="1"/>
</dbReference>
<feature type="domain" description="Alpha-D-phosphohexomutase alpha/beta/alpha" evidence="9">
    <location>
        <begin position="7"/>
        <end position="139"/>
    </location>
</feature>
<evidence type="ECO:0000256" key="4">
    <source>
        <dbReference type="ARBA" id="ARBA00022723"/>
    </source>
</evidence>
<keyword evidence="4 7" id="KW-0479">Metal-binding</keyword>
<dbReference type="Pfam" id="PF02878">
    <property type="entry name" value="PGM_PMM_I"/>
    <property type="match status" value="1"/>
</dbReference>
<evidence type="ECO:0000313" key="13">
    <source>
        <dbReference type="Proteomes" id="UP000176786"/>
    </source>
</evidence>
<evidence type="ECO:0000259" key="11">
    <source>
        <dbReference type="Pfam" id="PF02880"/>
    </source>
</evidence>
<accession>A0A1F5P8C9</accession>
<evidence type="ECO:0008006" key="14">
    <source>
        <dbReference type="Google" id="ProtNLM"/>
    </source>
</evidence>
<proteinExistence type="inferred from homology"/>
<dbReference type="Pfam" id="PF02879">
    <property type="entry name" value="PGM_PMM_II"/>
    <property type="match status" value="1"/>
</dbReference>
<comment type="caution">
    <text evidence="12">The sequence shown here is derived from an EMBL/GenBank/DDBJ whole genome shotgun (WGS) entry which is preliminary data.</text>
</comment>
<dbReference type="STRING" id="1817832.A3J48_01270"/>
<dbReference type="EMBL" id="MFES01000005">
    <property type="protein sequence ID" value="OGE86186.1"/>
    <property type="molecule type" value="Genomic_DNA"/>
</dbReference>
<dbReference type="SUPFAM" id="SSF53738">
    <property type="entry name" value="Phosphoglucomutase, first 3 domains"/>
    <property type="match status" value="3"/>
</dbReference>
<dbReference type="InterPro" id="IPR016055">
    <property type="entry name" value="A-D-PHexomutase_a/b/a-I/II/III"/>
</dbReference>